<gene>
    <name evidence="1" type="ORF">B4099_2655</name>
</gene>
<protein>
    <submittedName>
        <fullName evidence="1">Uncharacterized protein</fullName>
    </submittedName>
</protein>
<dbReference type="PATRIC" id="fig|1398.25.peg.916"/>
<reference evidence="1 2" key="1">
    <citation type="submission" date="2016-01" db="EMBL/GenBank/DDBJ databases">
        <title>Genome Sequences of Twelve Sporeforming Bacillus Species Isolated from Foods.</title>
        <authorList>
            <person name="Berendsen E.M."/>
            <person name="Wells-Bennik M.H."/>
            <person name="Krawcyk A.O."/>
            <person name="De Jong A."/>
            <person name="Holsappel S."/>
            <person name="Eijlander R.T."/>
            <person name="Kuipers O.P."/>
        </authorList>
    </citation>
    <scope>NUCLEOTIDE SEQUENCE [LARGE SCALE GENOMIC DNA]</scope>
    <source>
        <strain evidence="1 2">B4099</strain>
    </source>
</reference>
<proteinExistence type="predicted"/>
<sequence length="44" mass="4990">METGKRKKERPLLASGKAGELVAYSYYSDTVCSKTHIFKIFTFS</sequence>
<organism evidence="1 2">
    <name type="scientific">Heyndrickxia coagulans</name>
    <name type="common">Weizmannia coagulans</name>
    <dbReference type="NCBI Taxonomy" id="1398"/>
    <lineage>
        <taxon>Bacteria</taxon>
        <taxon>Bacillati</taxon>
        <taxon>Bacillota</taxon>
        <taxon>Bacilli</taxon>
        <taxon>Bacillales</taxon>
        <taxon>Bacillaceae</taxon>
        <taxon>Heyndrickxia</taxon>
    </lineage>
</organism>
<dbReference type="AlphaFoldDB" id="A0A150JZP6"/>
<comment type="caution">
    <text evidence="1">The sequence shown here is derived from an EMBL/GenBank/DDBJ whole genome shotgun (WGS) entry which is preliminary data.</text>
</comment>
<accession>A0A150JZP6</accession>
<dbReference type="EMBL" id="LQYI01000118">
    <property type="protein sequence ID" value="KYC62779.1"/>
    <property type="molecule type" value="Genomic_DNA"/>
</dbReference>
<name>A0A150JZP6_HEYCO</name>
<dbReference type="Proteomes" id="UP000075304">
    <property type="component" value="Unassembled WGS sequence"/>
</dbReference>
<evidence type="ECO:0000313" key="1">
    <source>
        <dbReference type="EMBL" id="KYC62779.1"/>
    </source>
</evidence>
<evidence type="ECO:0000313" key="2">
    <source>
        <dbReference type="Proteomes" id="UP000075304"/>
    </source>
</evidence>